<feature type="signal peptide" evidence="3">
    <location>
        <begin position="1"/>
        <end position="29"/>
    </location>
</feature>
<keyword evidence="6" id="KW-1185">Reference proteome</keyword>
<comment type="caution">
    <text evidence="5">The sequence shown here is derived from an EMBL/GenBank/DDBJ whole genome shotgun (WGS) entry which is preliminary data.</text>
</comment>
<evidence type="ECO:0000313" key="5">
    <source>
        <dbReference type="EMBL" id="MCS0597089.1"/>
    </source>
</evidence>
<gene>
    <name evidence="5" type="ORF">NX780_12105</name>
</gene>
<evidence type="ECO:0000256" key="2">
    <source>
        <dbReference type="SAM" id="MobiDB-lite"/>
    </source>
</evidence>
<name>A0ABT2ALG5_9BURK</name>
<evidence type="ECO:0000259" key="4">
    <source>
        <dbReference type="Pfam" id="PF13511"/>
    </source>
</evidence>
<dbReference type="EMBL" id="JANUHA010000007">
    <property type="protein sequence ID" value="MCS0597089.1"/>
    <property type="molecule type" value="Genomic_DNA"/>
</dbReference>
<proteinExistence type="predicted"/>
<organism evidence="5 6">
    <name type="scientific">Massilia agri</name>
    <dbReference type="NCBI Taxonomy" id="1886785"/>
    <lineage>
        <taxon>Bacteria</taxon>
        <taxon>Pseudomonadati</taxon>
        <taxon>Pseudomonadota</taxon>
        <taxon>Betaproteobacteria</taxon>
        <taxon>Burkholderiales</taxon>
        <taxon>Oxalobacteraceae</taxon>
        <taxon>Telluria group</taxon>
        <taxon>Massilia</taxon>
    </lineage>
</organism>
<feature type="domain" description="DUF4124" evidence="4">
    <location>
        <begin position="27"/>
        <end position="74"/>
    </location>
</feature>
<feature type="coiled-coil region" evidence="1">
    <location>
        <begin position="109"/>
        <end position="171"/>
    </location>
</feature>
<keyword evidence="3" id="KW-0732">Signal</keyword>
<dbReference type="RefSeq" id="WP_258828114.1">
    <property type="nucleotide sequence ID" value="NZ_JANUHA010000007.1"/>
</dbReference>
<dbReference type="Proteomes" id="UP001206572">
    <property type="component" value="Unassembled WGS sequence"/>
</dbReference>
<evidence type="ECO:0000256" key="3">
    <source>
        <dbReference type="SAM" id="SignalP"/>
    </source>
</evidence>
<evidence type="ECO:0000313" key="6">
    <source>
        <dbReference type="Proteomes" id="UP001206572"/>
    </source>
</evidence>
<dbReference type="InterPro" id="IPR025392">
    <property type="entry name" value="DUF4124"/>
</dbReference>
<reference evidence="5 6" key="1">
    <citation type="submission" date="2022-08" db="EMBL/GenBank/DDBJ databases">
        <title>Reclassification of Massilia species as members of the genera Telluria, Duganella, Pseudoduganella, Mokoshia gen. nov. and Zemynaea gen. nov. using orthogonal and non-orthogonal genome-based approaches.</title>
        <authorList>
            <person name="Bowman J.P."/>
        </authorList>
    </citation>
    <scope>NUCLEOTIDE SEQUENCE [LARGE SCALE GENOMIC DNA]</scope>
    <source>
        <strain evidence="5 6">JCM 31661</strain>
    </source>
</reference>
<feature type="chain" id="PRO_5045602705" evidence="3">
    <location>
        <begin position="30"/>
        <end position="176"/>
    </location>
</feature>
<evidence type="ECO:0000256" key="1">
    <source>
        <dbReference type="SAM" id="Coils"/>
    </source>
</evidence>
<accession>A0ABT2ALG5</accession>
<dbReference type="Pfam" id="PF13511">
    <property type="entry name" value="DUF4124"/>
    <property type="match status" value="1"/>
</dbReference>
<sequence>MGTTISFYRFFRAAAVLAFGLALHNGAQAQGAVYKCVDEQGRVEFTDQNRKGCKQLESFFSSAPAPVRASAPIPAVRASGSTGPAPTASPASFPRVDSAQQRARDDDRREILNDELRAEQKKLADLRKDFNGGEPERMGNERNYAKYQERVASMRDEIGRTERNIEALQREITNIR</sequence>
<feature type="region of interest" description="Disordered" evidence="2">
    <location>
        <begin position="75"/>
        <end position="109"/>
    </location>
</feature>
<keyword evidence="1" id="KW-0175">Coiled coil</keyword>
<protein>
    <submittedName>
        <fullName evidence="5">DUF4124 domain-containing protein</fullName>
    </submittedName>
</protein>